<evidence type="ECO:0000256" key="2">
    <source>
        <dbReference type="ARBA" id="ARBA00022448"/>
    </source>
</evidence>
<dbReference type="Proteomes" id="UP001320420">
    <property type="component" value="Unassembled WGS sequence"/>
</dbReference>
<dbReference type="InterPro" id="IPR050173">
    <property type="entry name" value="ABC_transporter_C-like"/>
</dbReference>
<feature type="domain" description="ABC transporter" evidence="11">
    <location>
        <begin position="1247"/>
        <end position="1533"/>
    </location>
</feature>
<dbReference type="CDD" id="cd18604">
    <property type="entry name" value="ABC_6TM_VMR1_D2_like"/>
    <property type="match status" value="1"/>
</dbReference>
<keyword evidence="2" id="KW-0813">Transport</keyword>
<dbReference type="GO" id="GO:0005524">
    <property type="term" value="F:ATP binding"/>
    <property type="evidence" value="ECO:0007669"/>
    <property type="project" value="UniProtKB-KW"/>
</dbReference>
<evidence type="ECO:0000313" key="13">
    <source>
        <dbReference type="EMBL" id="KAK7752934.1"/>
    </source>
</evidence>
<feature type="transmembrane region" description="Helical" evidence="10">
    <location>
        <begin position="155"/>
        <end position="175"/>
    </location>
</feature>
<evidence type="ECO:0000256" key="8">
    <source>
        <dbReference type="ARBA" id="ARBA00023136"/>
    </source>
</evidence>
<keyword evidence="5" id="KW-0547">Nucleotide-binding</keyword>
<dbReference type="SMART" id="SM00382">
    <property type="entry name" value="AAA"/>
    <property type="match status" value="2"/>
</dbReference>
<dbReference type="PROSITE" id="PS50893">
    <property type="entry name" value="ABC_TRANSPORTER_2"/>
    <property type="match status" value="2"/>
</dbReference>
<dbReference type="CDD" id="cd03250">
    <property type="entry name" value="ABCC_MRP_domain1"/>
    <property type="match status" value="1"/>
</dbReference>
<keyword evidence="3 10" id="KW-0812">Transmembrane</keyword>
<evidence type="ECO:0000313" key="14">
    <source>
        <dbReference type="Proteomes" id="UP001320420"/>
    </source>
</evidence>
<evidence type="ECO:0000259" key="12">
    <source>
        <dbReference type="PROSITE" id="PS50929"/>
    </source>
</evidence>
<organism evidence="13 14">
    <name type="scientific">Diatrype stigma</name>
    <dbReference type="NCBI Taxonomy" id="117547"/>
    <lineage>
        <taxon>Eukaryota</taxon>
        <taxon>Fungi</taxon>
        <taxon>Dikarya</taxon>
        <taxon>Ascomycota</taxon>
        <taxon>Pezizomycotina</taxon>
        <taxon>Sordariomycetes</taxon>
        <taxon>Xylariomycetidae</taxon>
        <taxon>Xylariales</taxon>
        <taxon>Diatrypaceae</taxon>
        <taxon>Diatrype</taxon>
    </lineage>
</organism>
<feature type="compositionally biased region" description="Basic and acidic residues" evidence="9">
    <location>
        <begin position="1400"/>
        <end position="1409"/>
    </location>
</feature>
<evidence type="ECO:0000256" key="7">
    <source>
        <dbReference type="ARBA" id="ARBA00022989"/>
    </source>
</evidence>
<name>A0AAN9UPN3_9PEZI</name>
<protein>
    <submittedName>
        <fullName evidence="13">Uncharacterized protein</fullName>
    </submittedName>
</protein>
<dbReference type="PANTHER" id="PTHR24223:SF356">
    <property type="entry name" value="ATP-BINDING CASSETTE TRANSPORTER ABC4"/>
    <property type="match status" value="1"/>
</dbReference>
<evidence type="ECO:0000256" key="6">
    <source>
        <dbReference type="ARBA" id="ARBA00022840"/>
    </source>
</evidence>
<evidence type="ECO:0000256" key="5">
    <source>
        <dbReference type="ARBA" id="ARBA00022741"/>
    </source>
</evidence>
<feature type="region of interest" description="Disordered" evidence="9">
    <location>
        <begin position="1398"/>
        <end position="1424"/>
    </location>
</feature>
<dbReference type="GO" id="GO:0016020">
    <property type="term" value="C:membrane"/>
    <property type="evidence" value="ECO:0007669"/>
    <property type="project" value="UniProtKB-SubCell"/>
</dbReference>
<keyword evidence="8 10" id="KW-0472">Membrane</keyword>
<evidence type="ECO:0000256" key="1">
    <source>
        <dbReference type="ARBA" id="ARBA00004141"/>
    </source>
</evidence>
<dbReference type="PROSITE" id="PS00211">
    <property type="entry name" value="ABC_TRANSPORTER_1"/>
    <property type="match status" value="2"/>
</dbReference>
<dbReference type="GO" id="GO:0005737">
    <property type="term" value="C:cytoplasm"/>
    <property type="evidence" value="ECO:0007669"/>
    <property type="project" value="UniProtKB-ARBA"/>
</dbReference>
<feature type="transmembrane region" description="Helical" evidence="10">
    <location>
        <begin position="432"/>
        <end position="450"/>
    </location>
</feature>
<comment type="subcellular location">
    <subcellularLocation>
        <location evidence="1">Membrane</location>
        <topology evidence="1">Multi-pass membrane protein</topology>
    </subcellularLocation>
</comment>
<dbReference type="SUPFAM" id="SSF90123">
    <property type="entry name" value="ABC transporter transmembrane region"/>
    <property type="match status" value="2"/>
</dbReference>
<dbReference type="GO" id="GO:0016887">
    <property type="term" value="F:ATP hydrolysis activity"/>
    <property type="evidence" value="ECO:0007669"/>
    <property type="project" value="InterPro"/>
</dbReference>
<dbReference type="CDD" id="cd03244">
    <property type="entry name" value="ABCC_MRP_domain2"/>
    <property type="match status" value="1"/>
</dbReference>
<dbReference type="InterPro" id="IPR003593">
    <property type="entry name" value="AAA+_ATPase"/>
</dbReference>
<feature type="transmembrane region" description="Helical" evidence="10">
    <location>
        <begin position="56"/>
        <end position="77"/>
    </location>
</feature>
<feature type="transmembrane region" description="Helical" evidence="10">
    <location>
        <begin position="288"/>
        <end position="312"/>
    </location>
</feature>
<evidence type="ECO:0000256" key="4">
    <source>
        <dbReference type="ARBA" id="ARBA00022737"/>
    </source>
</evidence>
<dbReference type="InterPro" id="IPR003439">
    <property type="entry name" value="ABC_transporter-like_ATP-bd"/>
</dbReference>
<gene>
    <name evidence="13" type="ORF">SLS62_005093</name>
</gene>
<keyword evidence="14" id="KW-1185">Reference proteome</keyword>
<dbReference type="InterPro" id="IPR027417">
    <property type="entry name" value="P-loop_NTPase"/>
</dbReference>
<feature type="transmembrane region" description="Helical" evidence="10">
    <location>
        <begin position="919"/>
        <end position="946"/>
    </location>
</feature>
<dbReference type="EMBL" id="JAKJXP020000033">
    <property type="protein sequence ID" value="KAK7752934.1"/>
    <property type="molecule type" value="Genomic_DNA"/>
</dbReference>
<dbReference type="Gene3D" id="1.20.1560.10">
    <property type="entry name" value="ABC transporter type 1, transmembrane domain"/>
    <property type="match status" value="2"/>
</dbReference>
<keyword evidence="7 10" id="KW-1133">Transmembrane helix</keyword>
<dbReference type="InterPro" id="IPR011527">
    <property type="entry name" value="ABC1_TM_dom"/>
</dbReference>
<dbReference type="Pfam" id="PF00005">
    <property type="entry name" value="ABC_tran"/>
    <property type="match status" value="2"/>
</dbReference>
<evidence type="ECO:0000256" key="9">
    <source>
        <dbReference type="SAM" id="MobiDB-lite"/>
    </source>
</evidence>
<dbReference type="GO" id="GO:0140359">
    <property type="term" value="F:ABC-type transporter activity"/>
    <property type="evidence" value="ECO:0007669"/>
    <property type="project" value="InterPro"/>
</dbReference>
<dbReference type="InterPro" id="IPR017871">
    <property type="entry name" value="ABC_transporter-like_CS"/>
</dbReference>
<feature type="transmembrane region" description="Helical" evidence="10">
    <location>
        <begin position="1042"/>
        <end position="1062"/>
    </location>
</feature>
<feature type="domain" description="ABC transmembrane type-1" evidence="12">
    <location>
        <begin position="300"/>
        <end position="599"/>
    </location>
</feature>
<reference evidence="13 14" key="1">
    <citation type="submission" date="2024-02" db="EMBL/GenBank/DDBJ databases">
        <title>De novo assembly and annotation of 12 fungi associated with fruit tree decline syndrome in Ontario, Canada.</title>
        <authorList>
            <person name="Sulman M."/>
            <person name="Ellouze W."/>
            <person name="Ilyukhin E."/>
        </authorList>
    </citation>
    <scope>NUCLEOTIDE SEQUENCE [LARGE SCALE GENOMIC DNA]</scope>
    <source>
        <strain evidence="13 14">M11/M66-122</strain>
    </source>
</reference>
<feature type="domain" description="ABC transporter" evidence="11">
    <location>
        <begin position="625"/>
        <end position="848"/>
    </location>
</feature>
<dbReference type="FunFam" id="1.20.1560.10:FF:000013">
    <property type="entry name" value="ABC transporter C family member 2"/>
    <property type="match status" value="1"/>
</dbReference>
<feature type="transmembrane region" description="Helical" evidence="10">
    <location>
        <begin position="456"/>
        <end position="476"/>
    </location>
</feature>
<feature type="transmembrane region" description="Helical" evidence="10">
    <location>
        <begin position="338"/>
        <end position="360"/>
    </location>
</feature>
<feature type="region of interest" description="Disordered" evidence="9">
    <location>
        <begin position="863"/>
        <end position="889"/>
    </location>
</feature>
<feature type="compositionally biased region" description="Polar residues" evidence="9">
    <location>
        <begin position="867"/>
        <end position="880"/>
    </location>
</feature>
<dbReference type="PROSITE" id="PS50929">
    <property type="entry name" value="ABC_TM1F"/>
    <property type="match status" value="2"/>
</dbReference>
<keyword evidence="6" id="KW-0067">ATP-binding</keyword>
<dbReference type="InterPro" id="IPR036640">
    <property type="entry name" value="ABC1_TM_sf"/>
</dbReference>
<dbReference type="CDD" id="cd18596">
    <property type="entry name" value="ABC_6TM_VMR1_D1_like"/>
    <property type="match status" value="1"/>
</dbReference>
<feature type="transmembrane region" description="Helical" evidence="10">
    <location>
        <begin position="958"/>
        <end position="982"/>
    </location>
</feature>
<evidence type="ECO:0000259" key="11">
    <source>
        <dbReference type="PROSITE" id="PS50893"/>
    </source>
</evidence>
<evidence type="ECO:0000256" key="3">
    <source>
        <dbReference type="ARBA" id="ARBA00022692"/>
    </source>
</evidence>
<keyword evidence="4" id="KW-0677">Repeat</keyword>
<dbReference type="Pfam" id="PF00664">
    <property type="entry name" value="ABC_membrane"/>
    <property type="match status" value="2"/>
</dbReference>
<sequence>MNQFALAANDWGSKGRYQNNQVRLYISWTASRHGASLTQRSSSSVQWVHELAKSAAVGYLQLTIVVASFLLVLRHLVRRSYSKVSVPEGNASAISLPFELAGQLLRAASLALLIVVSATDGGKWTNVVALGYAFVLGLSRLLNDVEWRHVALHHVNFVLAGSLLVLMVEDVLPFIDASYTRSLSPVLIAAISTLAASVFVALITRREWIPPPLDLDVSEKTPAQEPSPEETCSWVEYYVTYEWLTPLILRGTRRQVTFEELPKLPWYDEPKLLLSKILRARERSKSTLWTLVRFAPTEVLTMGCWSAISSVFEQITPFSMYMLLGYLSDPEGSTIRSWVWLILMFFGPLFRSVSFQQYIFTSTRFVVRVKAALTQELYYKAMNSMELDDEVFAEIASTGKDMASKQQGATSTGRLANLMGADVDAITRGRDVVICACGIPIGSAFALIALYKLMGWPALVGVATMILLSPLPFLIARNMVGIQRDMKGIQDSRISAISEYLGSIRAIKYFAWEDAIIKRINEIRYEEQRKIWGLNILFIMLGQITDAIPNLSLVFIFTLHVLVNKQPLRADVAFTSITLVRTLRRNLQMASTMSRSITAASVSLKRLDRYFNNVTPLSPHPVGPLQIKNATFRRNKKASFALTDVSIDFVEGGLNVIMGQSGSGKSTLLMSILGETILEEGSITCPRDIAYASQSTWLQSETIRDNILFNSPFEPVRYDRVINACGLPIDFNEFPERDETEVGENGASLSGGQKSRVALARALYSKASVILLDDVFSALDSKTSALLWREAFCGDLLKGRTVVLVTQLPWIGPQADLTVLLENGSVKDIQQNIGVVRRSVEPNQVLVDEGNVDATAEIATTQAIETNGTKANGTDSNTNGKTKTTEDKKQDEVTQEALRTGQMSRLQIFQYMRLYGNPFYAILAIGMSLFCTASLIGTGLWVAVWVDAYGKDDAYDIAFYLGIYAAWSFADILFSGMAYLAYENGGWYAARTLHTIFIKAVMGVSLSWYKTTPVGRVINRFSRDMESVDTQIASMLRDTVELFIRLCFQVLAVGSVLPVFMLPAAVCCGAGIIAGEMYTRTAVAVKRLVASSQSPLYAQFSDSLAGLPVIRARAGMPRIFGDQLADKLRVFSRALEAQFNANRWVSLKVDMMTTFITVTAGAIAVSKAGTVAAGLVGFSLTNATTLSQLIIMFVRCSNALEVELQSFHRVREYSAIEPEEKPDDYETIDATAREPVPPKNWPASGEVEFRNVTIKYDLDGPEILKDINLKFAAGERVAVVGRTGSGKSTVSVVVSALRSNATLTLTLFQLVLSLLRFTNIVSGQILFDGVDITTFPRRKLREALTIIPQEAVLFNGDLRSNLDPTGEIPTETIEKALQYCSGIASFQYHQNQECAQNGHGELDEHHDNDADGAQNDIGINLSSPVKPKGENFSHGQRQVLSLCRALVRKSKLMLLDEATASMDYETDQGIQEVLRQELNEHGRDRTLVTIAHRLKTIIDYDKVVVMGAGSVLEVGSPKELYEAKGQFYDMMKHSGEIEDLERLLNSKV</sequence>
<dbReference type="SUPFAM" id="SSF52540">
    <property type="entry name" value="P-loop containing nucleoside triphosphate hydrolases"/>
    <property type="match status" value="2"/>
</dbReference>
<dbReference type="Gene3D" id="3.40.50.300">
    <property type="entry name" value="P-loop containing nucleotide triphosphate hydrolases"/>
    <property type="match status" value="2"/>
</dbReference>
<feature type="transmembrane region" description="Helical" evidence="10">
    <location>
        <begin position="187"/>
        <end position="204"/>
    </location>
</feature>
<accession>A0AAN9UPN3</accession>
<feature type="domain" description="ABC transmembrane type-1" evidence="12">
    <location>
        <begin position="922"/>
        <end position="1201"/>
    </location>
</feature>
<dbReference type="PANTHER" id="PTHR24223">
    <property type="entry name" value="ATP-BINDING CASSETTE SUB-FAMILY C"/>
    <property type="match status" value="1"/>
</dbReference>
<feature type="transmembrane region" description="Helical" evidence="10">
    <location>
        <begin position="534"/>
        <end position="563"/>
    </location>
</feature>
<comment type="caution">
    <text evidence="13">The sequence shown here is derived from an EMBL/GenBank/DDBJ whole genome shotgun (WGS) entry which is preliminary data.</text>
</comment>
<proteinExistence type="predicted"/>
<evidence type="ECO:0000256" key="10">
    <source>
        <dbReference type="SAM" id="Phobius"/>
    </source>
</evidence>